<dbReference type="FunFam" id="3.40.50.300:FF:001447">
    <property type="entry name" value="Ras-related protein Rab-1B"/>
    <property type="match status" value="1"/>
</dbReference>
<proteinExistence type="predicted"/>
<reference evidence="3" key="1">
    <citation type="submission" date="2023-06" db="EMBL/GenBank/DDBJ databases">
        <authorList>
            <person name="Kurt Z."/>
        </authorList>
    </citation>
    <scope>NUCLEOTIDE SEQUENCE</scope>
</reference>
<comment type="caution">
    <text evidence="3">The sequence shown here is derived from an EMBL/GenBank/DDBJ whole genome shotgun (WGS) entry which is preliminary data.</text>
</comment>
<sequence>MNENVQHIKKFVIFGSSYTGKTYVASRFQEIQYNSYIETIGVDFNVVNFKQLPLLAHIHGKLQMWDTAGLDRFININPSYYRNAAIILIVFSFSDLYSFQKCKEYAQNAFKYCQQAQILLIGNHFQENCVVSVDEAVDFAHFNNFQFFELNSSNFEQLKTLVQKNVLKTIV</sequence>
<dbReference type="InterPro" id="IPR050227">
    <property type="entry name" value="Rab"/>
</dbReference>
<evidence type="ECO:0000256" key="2">
    <source>
        <dbReference type="ARBA" id="ARBA00023134"/>
    </source>
</evidence>
<accession>A0AA86RSN2</accession>
<gene>
    <name evidence="3" type="ORF">HINF_LOCUS66593</name>
    <name evidence="4" type="ORF">HINF_LOCUS8360</name>
</gene>
<dbReference type="GO" id="GO:0005525">
    <property type="term" value="F:GTP binding"/>
    <property type="evidence" value="ECO:0007669"/>
    <property type="project" value="UniProtKB-KW"/>
</dbReference>
<dbReference type="EMBL" id="CATOUU010001186">
    <property type="protein sequence ID" value="CAI9978948.1"/>
    <property type="molecule type" value="Genomic_DNA"/>
</dbReference>
<dbReference type="EMBL" id="CAXDID020000017">
    <property type="protein sequence ID" value="CAL5984899.1"/>
    <property type="molecule type" value="Genomic_DNA"/>
</dbReference>
<evidence type="ECO:0000313" key="5">
    <source>
        <dbReference type="Proteomes" id="UP001642409"/>
    </source>
</evidence>
<dbReference type="PANTHER" id="PTHR47977">
    <property type="entry name" value="RAS-RELATED PROTEIN RAB"/>
    <property type="match status" value="1"/>
</dbReference>
<keyword evidence="5" id="KW-1185">Reference proteome</keyword>
<dbReference type="PRINTS" id="PR00449">
    <property type="entry name" value="RASTRNSFRMNG"/>
</dbReference>
<keyword evidence="2" id="KW-0342">GTP-binding</keyword>
<dbReference type="GO" id="GO:0003924">
    <property type="term" value="F:GTPase activity"/>
    <property type="evidence" value="ECO:0007669"/>
    <property type="project" value="InterPro"/>
</dbReference>
<dbReference type="Pfam" id="PF00071">
    <property type="entry name" value="Ras"/>
    <property type="match status" value="1"/>
</dbReference>
<dbReference type="SMART" id="SM00175">
    <property type="entry name" value="RAB"/>
    <property type="match status" value="1"/>
</dbReference>
<dbReference type="Proteomes" id="UP001642409">
    <property type="component" value="Unassembled WGS sequence"/>
</dbReference>
<dbReference type="SUPFAM" id="SSF52540">
    <property type="entry name" value="P-loop containing nucleoside triphosphate hydrolases"/>
    <property type="match status" value="1"/>
</dbReference>
<dbReference type="AlphaFoldDB" id="A0AA86RSN2"/>
<dbReference type="InterPro" id="IPR001806">
    <property type="entry name" value="Small_GTPase"/>
</dbReference>
<dbReference type="PROSITE" id="PS51419">
    <property type="entry name" value="RAB"/>
    <property type="match status" value="1"/>
</dbReference>
<evidence type="ECO:0000313" key="4">
    <source>
        <dbReference type="EMBL" id="CAL5984899.1"/>
    </source>
</evidence>
<name>A0AA86RSN2_9EUKA</name>
<evidence type="ECO:0000313" key="3">
    <source>
        <dbReference type="EMBL" id="CAI9978948.1"/>
    </source>
</evidence>
<dbReference type="InterPro" id="IPR027417">
    <property type="entry name" value="P-loop_NTPase"/>
</dbReference>
<keyword evidence="1" id="KW-0547">Nucleotide-binding</keyword>
<evidence type="ECO:0000256" key="1">
    <source>
        <dbReference type="ARBA" id="ARBA00022741"/>
    </source>
</evidence>
<protein>
    <submittedName>
        <fullName evidence="3">Rab11</fullName>
    </submittedName>
</protein>
<organism evidence="3">
    <name type="scientific">Hexamita inflata</name>
    <dbReference type="NCBI Taxonomy" id="28002"/>
    <lineage>
        <taxon>Eukaryota</taxon>
        <taxon>Metamonada</taxon>
        <taxon>Diplomonadida</taxon>
        <taxon>Hexamitidae</taxon>
        <taxon>Hexamitinae</taxon>
        <taxon>Hexamita</taxon>
    </lineage>
</organism>
<dbReference type="Gene3D" id="3.40.50.300">
    <property type="entry name" value="P-loop containing nucleotide triphosphate hydrolases"/>
    <property type="match status" value="1"/>
</dbReference>
<dbReference type="CDD" id="cd00154">
    <property type="entry name" value="Rab"/>
    <property type="match status" value="1"/>
</dbReference>
<dbReference type="SMART" id="SM00173">
    <property type="entry name" value="RAS"/>
    <property type="match status" value="1"/>
</dbReference>
<reference evidence="4 5" key="2">
    <citation type="submission" date="2024-07" db="EMBL/GenBank/DDBJ databases">
        <authorList>
            <person name="Akdeniz Z."/>
        </authorList>
    </citation>
    <scope>NUCLEOTIDE SEQUENCE [LARGE SCALE GENOMIC DNA]</scope>
</reference>